<feature type="transmembrane region" description="Helical" evidence="6">
    <location>
        <begin position="218"/>
        <end position="248"/>
    </location>
</feature>
<accession>A0A6C1KKI1</accession>
<dbReference type="InterPro" id="IPR001851">
    <property type="entry name" value="ABC_transp_permease"/>
</dbReference>
<dbReference type="GO" id="GO:0005886">
    <property type="term" value="C:plasma membrane"/>
    <property type="evidence" value="ECO:0007669"/>
    <property type="project" value="UniProtKB-SubCell"/>
</dbReference>
<evidence type="ECO:0000256" key="5">
    <source>
        <dbReference type="ARBA" id="ARBA00023136"/>
    </source>
</evidence>
<dbReference type="OrthoDB" id="9814461at2"/>
<evidence type="ECO:0000256" key="4">
    <source>
        <dbReference type="ARBA" id="ARBA00022989"/>
    </source>
</evidence>
<dbReference type="PANTHER" id="PTHR30482:SF10">
    <property type="entry name" value="HIGH-AFFINITY BRANCHED-CHAIN AMINO ACID TRANSPORT PROTEIN BRAE"/>
    <property type="match status" value="1"/>
</dbReference>
<feature type="transmembrane region" description="Helical" evidence="6">
    <location>
        <begin position="133"/>
        <end position="155"/>
    </location>
</feature>
<feature type="transmembrane region" description="Helical" evidence="6">
    <location>
        <begin position="268"/>
        <end position="284"/>
    </location>
</feature>
<feature type="transmembrane region" description="Helical" evidence="6">
    <location>
        <begin position="31"/>
        <end position="50"/>
    </location>
</feature>
<feature type="transmembrane region" description="Helical" evidence="6">
    <location>
        <begin position="6"/>
        <end position="24"/>
    </location>
</feature>
<dbReference type="Proteomes" id="UP000305131">
    <property type="component" value="Unassembled WGS sequence"/>
</dbReference>
<evidence type="ECO:0000256" key="1">
    <source>
        <dbReference type="ARBA" id="ARBA00004651"/>
    </source>
</evidence>
<dbReference type="GeneID" id="95772551"/>
<evidence type="ECO:0000256" key="3">
    <source>
        <dbReference type="ARBA" id="ARBA00022692"/>
    </source>
</evidence>
<name>A0A6C1KKI1_XANAU</name>
<reference evidence="7 8" key="1">
    <citation type="submission" date="2019-05" db="EMBL/GenBank/DDBJ databases">
        <authorList>
            <person name="Zhou X."/>
        </authorList>
    </citation>
    <scope>NUCLEOTIDE SEQUENCE [LARGE SCALE GENOMIC DNA]</scope>
    <source>
        <strain evidence="7 8">DSM 432</strain>
    </source>
</reference>
<dbReference type="CDD" id="cd06581">
    <property type="entry name" value="TM_PBP1_LivM_like"/>
    <property type="match status" value="1"/>
</dbReference>
<dbReference type="GO" id="GO:0015658">
    <property type="term" value="F:branched-chain amino acid transmembrane transporter activity"/>
    <property type="evidence" value="ECO:0007669"/>
    <property type="project" value="InterPro"/>
</dbReference>
<dbReference type="RefSeq" id="WP_138398162.1">
    <property type="nucleotide sequence ID" value="NZ_JBAFVI010000015.1"/>
</dbReference>
<keyword evidence="4 6" id="KW-1133">Transmembrane helix</keyword>
<proteinExistence type="predicted"/>
<keyword evidence="2" id="KW-1003">Cell membrane</keyword>
<feature type="transmembrane region" description="Helical" evidence="6">
    <location>
        <begin position="56"/>
        <end position="79"/>
    </location>
</feature>
<dbReference type="InterPro" id="IPR043428">
    <property type="entry name" value="LivM-like"/>
</dbReference>
<organism evidence="7 8">
    <name type="scientific">Xanthobacter autotrophicus</name>
    <dbReference type="NCBI Taxonomy" id="280"/>
    <lineage>
        <taxon>Bacteria</taxon>
        <taxon>Pseudomonadati</taxon>
        <taxon>Pseudomonadota</taxon>
        <taxon>Alphaproteobacteria</taxon>
        <taxon>Hyphomicrobiales</taxon>
        <taxon>Xanthobacteraceae</taxon>
        <taxon>Xanthobacter</taxon>
    </lineage>
</organism>
<keyword evidence="5 6" id="KW-0472">Membrane</keyword>
<sequence>MDAYLVAILTIAGIYIILALALNLQFGLTGLVNFGVVGFFCLGAYASGIATESFHAPFVGGLCVAMVTGAVAGGLLALLSLRLSGDFLAIVTLGFAETIRLIFNNEDWLTGGPKGLLIMTRPVLADYSRSANAWMVLAVVLTGAVLTLALMLRLAGTPYGRVLRAIREDELVPATLGKNVFVYRLQSFVIGSVLMAAAGSLYAHYVQTITPDNFTTPVAILVWMSVIVGGPGNMLGSVIGALVVVTIYEGSRFLTPWLGFLDAEQVSALRFIVIGTVLILVIRFRPEGLLPEPKHTPVVPATRRPALKG</sequence>
<comment type="subcellular location">
    <subcellularLocation>
        <location evidence="1">Cell membrane</location>
        <topology evidence="1">Multi-pass membrane protein</topology>
    </subcellularLocation>
</comment>
<protein>
    <submittedName>
        <fullName evidence="7">Branched-chain amino acid ABC transporter permease</fullName>
    </submittedName>
</protein>
<gene>
    <name evidence="7" type="ORF">FBQ73_03660</name>
</gene>
<evidence type="ECO:0000313" key="8">
    <source>
        <dbReference type="Proteomes" id="UP000305131"/>
    </source>
</evidence>
<dbReference type="AlphaFoldDB" id="A0A6C1KKI1"/>
<evidence type="ECO:0000256" key="6">
    <source>
        <dbReference type="SAM" id="Phobius"/>
    </source>
</evidence>
<evidence type="ECO:0000256" key="2">
    <source>
        <dbReference type="ARBA" id="ARBA00022475"/>
    </source>
</evidence>
<dbReference type="Pfam" id="PF02653">
    <property type="entry name" value="BPD_transp_2"/>
    <property type="match status" value="1"/>
</dbReference>
<keyword evidence="3 6" id="KW-0812">Transmembrane</keyword>
<evidence type="ECO:0000313" key="7">
    <source>
        <dbReference type="EMBL" id="TLX44311.1"/>
    </source>
</evidence>
<comment type="caution">
    <text evidence="7">The sequence shown here is derived from an EMBL/GenBank/DDBJ whole genome shotgun (WGS) entry which is preliminary data.</text>
</comment>
<dbReference type="EMBL" id="VAUP01000010">
    <property type="protein sequence ID" value="TLX44311.1"/>
    <property type="molecule type" value="Genomic_DNA"/>
</dbReference>
<feature type="transmembrane region" description="Helical" evidence="6">
    <location>
        <begin position="188"/>
        <end position="206"/>
    </location>
</feature>
<dbReference type="PANTHER" id="PTHR30482">
    <property type="entry name" value="HIGH-AFFINITY BRANCHED-CHAIN AMINO ACID TRANSPORT SYSTEM PERMEASE"/>
    <property type="match status" value="1"/>
</dbReference>